<name>A0A345AWQ9_9CAUD</name>
<protein>
    <submittedName>
        <fullName evidence="2">Uncharacterized protein</fullName>
    </submittedName>
</protein>
<gene>
    <name evidence="2" type="primary">ORF_206</name>
    <name evidence="2" type="ORF">S-TIM4_ORF_206</name>
</gene>
<keyword evidence="3" id="KW-1185">Reference proteome</keyword>
<dbReference type="KEGG" id="vg:54997321"/>
<dbReference type="EMBL" id="MH512890">
    <property type="protein sequence ID" value="AXF41342.1"/>
    <property type="molecule type" value="Genomic_DNA"/>
</dbReference>
<evidence type="ECO:0000256" key="1">
    <source>
        <dbReference type="SAM" id="MobiDB-lite"/>
    </source>
</evidence>
<dbReference type="RefSeq" id="YP_009806463.1">
    <property type="nucleotide sequence ID" value="NC_048015.1"/>
</dbReference>
<organism evidence="2 3">
    <name type="scientific">Cyanophage S-TIM4</name>
    <dbReference type="NCBI Taxonomy" id="1048189"/>
    <lineage>
        <taxon>Viruses</taxon>
        <taxon>Duplodnaviria</taxon>
        <taxon>Heunggongvirae</taxon>
        <taxon>Uroviricota</taxon>
        <taxon>Caudoviricetes</taxon>
        <taxon>Pantevenvirales</taxon>
        <taxon>Kyanoviridae</taxon>
        <taxon>Thaumasvirus</taxon>
        <taxon>Thaumasvirus stim4</taxon>
    </lineage>
</organism>
<dbReference type="Proteomes" id="UP000257501">
    <property type="component" value="Segment"/>
</dbReference>
<feature type="region of interest" description="Disordered" evidence="1">
    <location>
        <begin position="49"/>
        <end position="70"/>
    </location>
</feature>
<evidence type="ECO:0000313" key="3">
    <source>
        <dbReference type="Proteomes" id="UP000257501"/>
    </source>
</evidence>
<sequence length="70" mass="7900">MKIPGYVKVQLSLLTILAISSVSSTVLQIRLMGESTSEESIFMPLEHQKERKENKNKNPIGRSIMDLVQN</sequence>
<accession>A0A345AWQ9</accession>
<proteinExistence type="predicted"/>
<dbReference type="GeneID" id="54997321"/>
<reference evidence="2 3" key="1">
    <citation type="journal article" date="2011" name="Nature">
        <title>Genomic island variability facilitates Prochlorococcus-virus coexistence.</title>
        <authorList>
            <person name="Avrani S."/>
            <person name="Wurtzel O."/>
            <person name="Sharon I."/>
            <person name="Sorek R."/>
            <person name="Lindell D."/>
        </authorList>
    </citation>
    <scope>NUCLEOTIDE SEQUENCE [LARGE SCALE GENOMIC DNA]</scope>
</reference>
<evidence type="ECO:0000313" key="2">
    <source>
        <dbReference type="EMBL" id="AXF41342.1"/>
    </source>
</evidence>